<evidence type="ECO:0000256" key="3">
    <source>
        <dbReference type="ARBA" id="ARBA00022771"/>
    </source>
</evidence>
<dbReference type="GO" id="GO:0005634">
    <property type="term" value="C:nucleus"/>
    <property type="evidence" value="ECO:0007669"/>
    <property type="project" value="UniProtKB-SubCell"/>
</dbReference>
<evidence type="ECO:0000256" key="6">
    <source>
        <dbReference type="PROSITE-ProRule" id="PRU00042"/>
    </source>
</evidence>
<dbReference type="PANTHER" id="PTHR47287">
    <property type="entry name" value="C2H2 AND C2HC ZINC FINGERS SUPERFAMILY PROTEIN"/>
    <property type="match status" value="1"/>
</dbReference>
<organism evidence="8 9">
    <name type="scientific">Vicia faba</name>
    <name type="common">Broad bean</name>
    <name type="synonym">Faba vulgaris</name>
    <dbReference type="NCBI Taxonomy" id="3906"/>
    <lineage>
        <taxon>Eukaryota</taxon>
        <taxon>Viridiplantae</taxon>
        <taxon>Streptophyta</taxon>
        <taxon>Embryophyta</taxon>
        <taxon>Tracheophyta</taxon>
        <taxon>Spermatophyta</taxon>
        <taxon>Magnoliopsida</taxon>
        <taxon>eudicotyledons</taxon>
        <taxon>Gunneridae</taxon>
        <taxon>Pentapetalae</taxon>
        <taxon>rosids</taxon>
        <taxon>fabids</taxon>
        <taxon>Fabales</taxon>
        <taxon>Fabaceae</taxon>
        <taxon>Papilionoideae</taxon>
        <taxon>50 kb inversion clade</taxon>
        <taxon>NPAAA clade</taxon>
        <taxon>Hologalegina</taxon>
        <taxon>IRL clade</taxon>
        <taxon>Fabeae</taxon>
        <taxon>Vicia</taxon>
    </lineage>
</organism>
<gene>
    <name evidence="8" type="ORF">VFH_V008200</name>
</gene>
<evidence type="ECO:0000313" key="8">
    <source>
        <dbReference type="EMBL" id="CAI8611901.1"/>
    </source>
</evidence>
<evidence type="ECO:0000256" key="2">
    <source>
        <dbReference type="ARBA" id="ARBA00022723"/>
    </source>
</evidence>
<keyword evidence="2" id="KW-0479">Metal-binding</keyword>
<dbReference type="InterPro" id="IPR036236">
    <property type="entry name" value="Znf_C2H2_sf"/>
</dbReference>
<evidence type="ECO:0000313" key="9">
    <source>
        <dbReference type="Proteomes" id="UP001157006"/>
    </source>
</evidence>
<dbReference type="GO" id="GO:0008270">
    <property type="term" value="F:zinc ion binding"/>
    <property type="evidence" value="ECO:0007669"/>
    <property type="project" value="UniProtKB-KW"/>
</dbReference>
<dbReference type="PROSITE" id="PS00028">
    <property type="entry name" value="ZINC_FINGER_C2H2_1"/>
    <property type="match status" value="1"/>
</dbReference>
<dbReference type="InterPro" id="IPR013087">
    <property type="entry name" value="Znf_C2H2_type"/>
</dbReference>
<comment type="subcellular location">
    <subcellularLocation>
        <location evidence="1">Nucleus</location>
    </subcellularLocation>
</comment>
<name>A0AAV1AQ94_VICFA</name>
<keyword evidence="9" id="KW-1185">Reference proteome</keyword>
<protein>
    <recommendedName>
        <fullName evidence="7">C2H2-type domain-containing protein</fullName>
    </recommendedName>
</protein>
<dbReference type="AlphaFoldDB" id="A0AAV1AQ94"/>
<feature type="domain" description="C2H2-type" evidence="7">
    <location>
        <begin position="87"/>
        <end position="114"/>
    </location>
</feature>
<evidence type="ECO:0000259" key="7">
    <source>
        <dbReference type="PROSITE" id="PS50157"/>
    </source>
</evidence>
<dbReference type="InterPro" id="IPR044246">
    <property type="entry name" value="ZFP3-like"/>
</dbReference>
<sequence length="281" mass="31388">MAATSHQSSTTSAENKVSILMKEKDISNSKISTFKLSEDASIRGSNLQEHDFFNHAKNLAIGSSLLSLANNKSNNEENIKKESSNSFSCIFCKRKFSTPQALGGHQNAHKKERELAKHRKEVNNDFGIPCYPFPYYTNYPSLSTTPYQGFRFGPYNNRALGINKGSMIHKPRPNYSWISPLFKSCSTSVWTPKQEMMRNFFPIDELKNESLKGNNVTPTLRNMLNLEDGVGESSINITAKSNSNSTEEDSIVVGTSGDNLHTNMKEVSDSKSLELDLSLKL</sequence>
<reference evidence="8 9" key="1">
    <citation type="submission" date="2023-01" db="EMBL/GenBank/DDBJ databases">
        <authorList>
            <person name="Kreplak J."/>
        </authorList>
    </citation>
    <scope>NUCLEOTIDE SEQUENCE [LARGE SCALE GENOMIC DNA]</scope>
</reference>
<dbReference type="Gene3D" id="3.30.160.60">
    <property type="entry name" value="Classic Zinc Finger"/>
    <property type="match status" value="1"/>
</dbReference>
<keyword evidence="5" id="KW-0539">Nucleus</keyword>
<accession>A0AAV1AQ94</accession>
<dbReference type="GO" id="GO:0009788">
    <property type="term" value="P:negative regulation of abscisic acid-activated signaling pathway"/>
    <property type="evidence" value="ECO:0007669"/>
    <property type="project" value="InterPro"/>
</dbReference>
<evidence type="ECO:0000256" key="5">
    <source>
        <dbReference type="ARBA" id="ARBA00023242"/>
    </source>
</evidence>
<dbReference type="SUPFAM" id="SSF57667">
    <property type="entry name" value="beta-beta-alpha zinc fingers"/>
    <property type="match status" value="1"/>
</dbReference>
<dbReference type="PROSITE" id="PS50157">
    <property type="entry name" value="ZINC_FINGER_C2H2_2"/>
    <property type="match status" value="1"/>
</dbReference>
<evidence type="ECO:0000256" key="4">
    <source>
        <dbReference type="ARBA" id="ARBA00022833"/>
    </source>
</evidence>
<keyword evidence="3 6" id="KW-0863">Zinc-finger</keyword>
<dbReference type="PANTHER" id="PTHR47287:SF9">
    <property type="entry name" value="ZINC FINGER PROTEIN 4-LIKE"/>
    <property type="match status" value="1"/>
</dbReference>
<dbReference type="Proteomes" id="UP001157006">
    <property type="component" value="Chromosome 5"/>
</dbReference>
<keyword evidence="4" id="KW-0862">Zinc</keyword>
<evidence type="ECO:0000256" key="1">
    <source>
        <dbReference type="ARBA" id="ARBA00004123"/>
    </source>
</evidence>
<proteinExistence type="predicted"/>
<dbReference type="EMBL" id="OX451740">
    <property type="protein sequence ID" value="CAI8611901.1"/>
    <property type="molecule type" value="Genomic_DNA"/>
</dbReference>